<dbReference type="InterPro" id="IPR017871">
    <property type="entry name" value="ABC_transporter-like_CS"/>
</dbReference>
<dbReference type="SUPFAM" id="SSF90123">
    <property type="entry name" value="ABC transporter transmembrane region"/>
    <property type="match status" value="2"/>
</dbReference>
<comment type="caution">
    <text evidence="14">The sequence shown here is derived from an EMBL/GenBank/DDBJ whole genome shotgun (WGS) entry which is preliminary data.</text>
</comment>
<feature type="transmembrane region" description="Helical" evidence="11">
    <location>
        <begin position="1111"/>
        <end position="1135"/>
    </location>
</feature>
<dbReference type="EMBL" id="AYKW01000023">
    <property type="protein sequence ID" value="PIL29355.1"/>
    <property type="molecule type" value="Genomic_DNA"/>
</dbReference>
<keyword evidence="9" id="KW-0175">Coiled coil</keyword>
<dbReference type="SMART" id="SM00382">
    <property type="entry name" value="AAA"/>
    <property type="match status" value="2"/>
</dbReference>
<dbReference type="InterPro" id="IPR027417">
    <property type="entry name" value="P-loop_NTPase"/>
</dbReference>
<reference evidence="14 15" key="1">
    <citation type="journal article" date="2015" name="Sci. Rep.">
        <title>Chromosome-level genome map provides insights into diverse defense mechanisms in the medicinal fungus Ganoderma sinense.</title>
        <authorList>
            <person name="Zhu Y."/>
            <person name="Xu J."/>
            <person name="Sun C."/>
            <person name="Zhou S."/>
            <person name="Xu H."/>
            <person name="Nelson D.R."/>
            <person name="Qian J."/>
            <person name="Song J."/>
            <person name="Luo H."/>
            <person name="Xiang L."/>
            <person name="Li Y."/>
            <person name="Xu Z."/>
            <person name="Ji A."/>
            <person name="Wang L."/>
            <person name="Lu S."/>
            <person name="Hayward A."/>
            <person name="Sun W."/>
            <person name="Li X."/>
            <person name="Schwartz D.C."/>
            <person name="Wang Y."/>
            <person name="Chen S."/>
        </authorList>
    </citation>
    <scope>NUCLEOTIDE SEQUENCE [LARGE SCALE GENOMIC DNA]</scope>
    <source>
        <strain evidence="14 15">ZZ0214-1</strain>
    </source>
</reference>
<dbReference type="PANTHER" id="PTHR24223:SF356">
    <property type="entry name" value="ATP-BINDING CASSETTE TRANSPORTER ABC4"/>
    <property type="match status" value="1"/>
</dbReference>
<keyword evidence="4" id="KW-0677">Repeat</keyword>
<feature type="transmembrane region" description="Helical" evidence="11">
    <location>
        <begin position="171"/>
        <end position="189"/>
    </location>
</feature>
<dbReference type="GO" id="GO:0005524">
    <property type="term" value="F:ATP binding"/>
    <property type="evidence" value="ECO:0007669"/>
    <property type="project" value="UniProtKB-KW"/>
</dbReference>
<feature type="transmembrane region" description="Helical" evidence="11">
    <location>
        <begin position="641"/>
        <end position="661"/>
    </location>
</feature>
<dbReference type="CDD" id="cd03244">
    <property type="entry name" value="ABCC_MRP_domain2"/>
    <property type="match status" value="1"/>
</dbReference>
<evidence type="ECO:0000313" key="15">
    <source>
        <dbReference type="Proteomes" id="UP000230002"/>
    </source>
</evidence>
<feature type="domain" description="ABC transporter" evidence="12">
    <location>
        <begin position="1388"/>
        <end position="1625"/>
    </location>
</feature>
<dbReference type="GO" id="GO:0140359">
    <property type="term" value="F:ABC-type transporter activity"/>
    <property type="evidence" value="ECO:0007669"/>
    <property type="project" value="InterPro"/>
</dbReference>
<feature type="transmembrane region" description="Helical" evidence="11">
    <location>
        <begin position="143"/>
        <end position="164"/>
    </location>
</feature>
<feature type="region of interest" description="Disordered" evidence="10">
    <location>
        <begin position="413"/>
        <end position="505"/>
    </location>
</feature>
<keyword evidence="6 14" id="KW-0067">ATP-binding</keyword>
<feature type="transmembrane region" description="Helical" evidence="11">
    <location>
        <begin position="1302"/>
        <end position="1321"/>
    </location>
</feature>
<evidence type="ECO:0000256" key="4">
    <source>
        <dbReference type="ARBA" id="ARBA00022737"/>
    </source>
</evidence>
<feature type="domain" description="ABC transmembrane type-1" evidence="13">
    <location>
        <begin position="1083"/>
        <end position="1352"/>
    </location>
</feature>
<dbReference type="InterPro" id="IPR050173">
    <property type="entry name" value="ABC_transporter_C-like"/>
</dbReference>
<evidence type="ECO:0000259" key="13">
    <source>
        <dbReference type="PROSITE" id="PS50929"/>
    </source>
</evidence>
<keyword evidence="15" id="KW-1185">Reference proteome</keyword>
<evidence type="ECO:0000256" key="2">
    <source>
        <dbReference type="ARBA" id="ARBA00022448"/>
    </source>
</evidence>
<name>A0A2G8S6H8_9APHY</name>
<evidence type="ECO:0000313" key="14">
    <source>
        <dbReference type="EMBL" id="PIL29355.1"/>
    </source>
</evidence>
<dbReference type="PROSITE" id="PS00211">
    <property type="entry name" value="ABC_TRANSPORTER_1"/>
    <property type="match status" value="2"/>
</dbReference>
<sequence length="1647" mass="180966">MDPEESTMAWLAELSQVPLTASRITIASVSNSPWLDSLLLPVYVAAFSAVTLSLQSIADAFRKKDPSEDVTVSAGSQTPRREFPRQALENLGGGTIFAYKLVQLLAVLGLFGISLDQLIRVILQNWDDASHGLLGAVSAQVVEIAPCVVYAYLAILGSLALFGGPSLNGRAYAHASTILVFVWSVYLYRDVYPFATLDKAPADSAEGPVLYAKFALLTIAAVLVPSFVPRKYVPVNPKEVLQSNAEQTSSLASLLSFTFIGPIIWTAWKVPHFAYDLLPPLADYDHLRNLVENSFPRLDPTQNKSRRHIAFKLIRVFWVEFLHLSAMSITAVIFAFAAPVAIQGLLSYLESGGRVVSVQPWFWIALLFFGRIGKSVSDQWFMFKQTRVSVRIQAIITELVFEHALRIRMKAETSDAAGAGKSGDNTAVTTPDTASQLGEDGEAESSEGSQTEASAPAHSATSSSSTEVASVSASATAKGKGKAPPEDGSKKGKEEDKPAGEKKKGKNLVGRINNLVSSDLSSLEPIAMFLTFALLESPFQITLCMIFLYQLLGWSALVGLATMLITLPVPGWITKHIQGSQREKMQRTDARVQSVTEMMNVIRMIKLFGWEPRIAKQLNEKREEELVSVRKNRMLGMLNNLCNFVIPILIMLTTFSAYTLVMKKTLNASKVFSAMSGKTCLHEDWMATDYVIVFDMLRMDIQATFFIIPQLIQGPSPSSAKVSLERIQDFLFNTELIDEFTEPEPEAAVLLSAPVPEEYQNTIGIRHASFTWANDSTRLAVTPGGTRRRMFMLHVDEDLFFKRGKLNLIVGPTGSGKTSLLMALLGEMHYIPSGPDSFVSLPREGGVAYAAQESWVQNDTIKASRNNIVFGAPFDEVRYKKVLKQCALERDLSLFDAGDQTEVGEKGITLSGGQKARITLARAVYSSAEVLLLDDILAALDVHTSRWIVNKCLNGDLLHGRTIILVTHNVAMVSPISDFVVDVGSDGRILSQGSLENALEHDSKLLKDVEHEAEELQKANQEIDGEKEEEVNAPSSAGKLVVAEEIEEGHVGWKALLLYFGNMSTRPLLFWFIYATGYTLRHAITNVQAWWLGVWAAQYETTAPEEVHVQYYLAVYCYTVIVIMSCSAFCVWFYVGGSMRAARIVHEKLVTSVLGTTLRWLDKTPTARIIARCTEDIQTMDTRFARTTEFLMEVTVFLLTKIFSVVIFSPIFVLPSILVAIVGGTLGNIYMKAQLSVKRELSVAKAPVLGHFGAAVSGITSIRAYGVQDSFKREAYTRIDRYSRVAITNVNLNRWVTIRVDLVGTVLVTVLAVWLLYFAPLSASNTGFSLAMAVAFSNNILTWVRIFNDLETSGNSLERIQQYLLIEHEPESTPAGIPPAYWPASGKLEVKNLSARYSQDGPKVLHDISFTVSSGERIGIVGRTGSGKSSLTLALLRCILTEGDVRYDGLPTGKLNLDALRSSVTIIPQVPELLSGTLRQNLDPFSEHDDAVLNDALRSAGLFNLQDEEDESRITLDSEIAGGGANLSVGQRQVLALARAIVRRSKLLILDEATSAIDYETDAIIQKSLRTELGKDVTLLTVAHRLQTIMDSDKIMVLDAGHIVEFGPPSELLKNEKGFLRALVDESGDRDNLYKMAAAADSGHPSS</sequence>
<dbReference type="Proteomes" id="UP000230002">
    <property type="component" value="Unassembled WGS sequence"/>
</dbReference>
<keyword evidence="5" id="KW-0547">Nucleotide-binding</keyword>
<gene>
    <name evidence="14" type="ORF">GSI_09406</name>
</gene>
<dbReference type="CDD" id="cd18596">
    <property type="entry name" value="ABC_6TM_VMR1_D1_like"/>
    <property type="match status" value="1"/>
</dbReference>
<feature type="domain" description="ABC transmembrane type-1" evidence="13">
    <location>
        <begin position="326"/>
        <end position="676"/>
    </location>
</feature>
<organism evidence="14 15">
    <name type="scientific">Ganoderma sinense ZZ0214-1</name>
    <dbReference type="NCBI Taxonomy" id="1077348"/>
    <lineage>
        <taxon>Eukaryota</taxon>
        <taxon>Fungi</taxon>
        <taxon>Dikarya</taxon>
        <taxon>Basidiomycota</taxon>
        <taxon>Agaricomycotina</taxon>
        <taxon>Agaricomycetes</taxon>
        <taxon>Polyporales</taxon>
        <taxon>Polyporaceae</taxon>
        <taxon>Ganoderma</taxon>
    </lineage>
</organism>
<dbReference type="OrthoDB" id="6500128at2759"/>
<dbReference type="SUPFAM" id="SSF52540">
    <property type="entry name" value="P-loop containing nucleoside triphosphate hydrolases"/>
    <property type="match status" value="2"/>
</dbReference>
<evidence type="ECO:0000256" key="7">
    <source>
        <dbReference type="ARBA" id="ARBA00022989"/>
    </source>
</evidence>
<dbReference type="InterPro" id="IPR011527">
    <property type="entry name" value="ABC1_TM_dom"/>
</dbReference>
<evidence type="ECO:0000256" key="3">
    <source>
        <dbReference type="ARBA" id="ARBA00022692"/>
    </source>
</evidence>
<dbReference type="InterPro" id="IPR003439">
    <property type="entry name" value="ABC_transporter-like_ATP-bd"/>
</dbReference>
<dbReference type="CDD" id="cd03250">
    <property type="entry name" value="ABCC_MRP_domain1"/>
    <property type="match status" value="1"/>
</dbReference>
<evidence type="ECO:0000256" key="5">
    <source>
        <dbReference type="ARBA" id="ARBA00022741"/>
    </source>
</evidence>
<dbReference type="PROSITE" id="PS50929">
    <property type="entry name" value="ABC_TM1F"/>
    <property type="match status" value="2"/>
</dbReference>
<feature type="compositionally biased region" description="Polar residues" evidence="10">
    <location>
        <begin position="423"/>
        <end position="436"/>
    </location>
</feature>
<feature type="transmembrane region" description="Helical" evidence="11">
    <location>
        <begin position="101"/>
        <end position="123"/>
    </location>
</feature>
<keyword evidence="3 11" id="KW-0812">Transmembrane</keyword>
<feature type="domain" description="ABC transporter" evidence="12">
    <location>
        <begin position="765"/>
        <end position="1011"/>
    </location>
</feature>
<feature type="coiled-coil region" evidence="9">
    <location>
        <begin position="999"/>
        <end position="1033"/>
    </location>
</feature>
<dbReference type="CDD" id="cd18604">
    <property type="entry name" value="ABC_6TM_VMR1_D2_like"/>
    <property type="match status" value="1"/>
</dbReference>
<protein>
    <submittedName>
        <fullName evidence="14">ATP-binding cassette transporter</fullName>
    </submittedName>
</protein>
<accession>A0A2G8S6H8</accession>
<dbReference type="FunFam" id="1.20.1560.10:FF:000013">
    <property type="entry name" value="ABC transporter C family member 2"/>
    <property type="match status" value="1"/>
</dbReference>
<evidence type="ECO:0000256" key="1">
    <source>
        <dbReference type="ARBA" id="ARBA00004141"/>
    </source>
</evidence>
<feature type="compositionally biased region" description="Low complexity" evidence="10">
    <location>
        <begin position="446"/>
        <end position="478"/>
    </location>
</feature>
<dbReference type="Pfam" id="PF00664">
    <property type="entry name" value="ABC_membrane"/>
    <property type="match status" value="2"/>
</dbReference>
<comment type="subcellular location">
    <subcellularLocation>
        <location evidence="1">Membrane</location>
        <topology evidence="1">Multi-pass membrane protein</topology>
    </subcellularLocation>
</comment>
<proteinExistence type="predicted"/>
<feature type="compositionally biased region" description="Basic and acidic residues" evidence="10">
    <location>
        <begin position="483"/>
        <end position="502"/>
    </location>
</feature>
<feature type="transmembrane region" description="Helical" evidence="11">
    <location>
        <begin position="38"/>
        <end position="58"/>
    </location>
</feature>
<feature type="transmembrane region" description="Helical" evidence="11">
    <location>
        <begin position="316"/>
        <end position="341"/>
    </location>
</feature>
<dbReference type="Gene3D" id="1.20.1560.10">
    <property type="entry name" value="ABC transporter type 1, transmembrane domain"/>
    <property type="match status" value="3"/>
</dbReference>
<dbReference type="PANTHER" id="PTHR24223">
    <property type="entry name" value="ATP-BINDING CASSETTE SUB-FAMILY C"/>
    <property type="match status" value="1"/>
</dbReference>
<keyword evidence="7 11" id="KW-1133">Transmembrane helix</keyword>
<dbReference type="GO" id="GO:0016887">
    <property type="term" value="F:ATP hydrolysis activity"/>
    <property type="evidence" value="ECO:0007669"/>
    <property type="project" value="InterPro"/>
</dbReference>
<dbReference type="PROSITE" id="PS50893">
    <property type="entry name" value="ABC_TRANSPORTER_2"/>
    <property type="match status" value="2"/>
</dbReference>
<dbReference type="Gene3D" id="3.40.50.300">
    <property type="entry name" value="P-loop containing nucleotide triphosphate hydrolases"/>
    <property type="match status" value="2"/>
</dbReference>
<evidence type="ECO:0000259" key="12">
    <source>
        <dbReference type="PROSITE" id="PS50893"/>
    </source>
</evidence>
<dbReference type="InterPro" id="IPR036640">
    <property type="entry name" value="ABC1_TM_sf"/>
</dbReference>
<dbReference type="InterPro" id="IPR003593">
    <property type="entry name" value="AAA+_ATPase"/>
</dbReference>
<evidence type="ECO:0000256" key="8">
    <source>
        <dbReference type="ARBA" id="ARBA00023136"/>
    </source>
</evidence>
<dbReference type="STRING" id="1077348.A0A2G8S6H8"/>
<keyword evidence="8 11" id="KW-0472">Membrane</keyword>
<evidence type="ECO:0000256" key="11">
    <source>
        <dbReference type="SAM" id="Phobius"/>
    </source>
</evidence>
<evidence type="ECO:0000256" key="9">
    <source>
        <dbReference type="SAM" id="Coils"/>
    </source>
</evidence>
<evidence type="ECO:0000256" key="6">
    <source>
        <dbReference type="ARBA" id="ARBA00022840"/>
    </source>
</evidence>
<dbReference type="GO" id="GO:0016020">
    <property type="term" value="C:membrane"/>
    <property type="evidence" value="ECO:0007669"/>
    <property type="project" value="UniProtKB-SubCell"/>
</dbReference>
<dbReference type="FunFam" id="3.40.50.300:FF:000838">
    <property type="entry name" value="ABC multidrug transporter (Eurofung)"/>
    <property type="match status" value="1"/>
</dbReference>
<evidence type="ECO:0000256" key="10">
    <source>
        <dbReference type="SAM" id="MobiDB-lite"/>
    </source>
</evidence>
<feature type="transmembrane region" description="Helical" evidence="11">
    <location>
        <begin position="554"/>
        <end position="574"/>
    </location>
</feature>
<dbReference type="Pfam" id="PF00005">
    <property type="entry name" value="ABC_tran"/>
    <property type="match status" value="2"/>
</dbReference>
<keyword evidence="2" id="KW-0813">Transport</keyword>
<feature type="transmembrane region" description="Helical" evidence="11">
    <location>
        <begin position="209"/>
        <end position="228"/>
    </location>
</feature>